<dbReference type="SUPFAM" id="SSF55035">
    <property type="entry name" value="NAD-binding domain of HMG-CoA reductase"/>
    <property type="match status" value="1"/>
</dbReference>
<dbReference type="OrthoDB" id="9764892at2"/>
<evidence type="ECO:0000313" key="5">
    <source>
        <dbReference type="Proteomes" id="UP000249495"/>
    </source>
</evidence>
<dbReference type="EMBL" id="LS483343">
    <property type="protein sequence ID" value="SQF40467.1"/>
    <property type="molecule type" value="Genomic_DNA"/>
</dbReference>
<keyword evidence="2 3" id="KW-0560">Oxidoreductase</keyword>
<dbReference type="Gene3D" id="1.10.8.660">
    <property type="match status" value="1"/>
</dbReference>
<dbReference type="NCBIfam" id="TIGR00532">
    <property type="entry name" value="HMG_CoA_R_NAD"/>
    <property type="match status" value="1"/>
</dbReference>
<evidence type="ECO:0000256" key="2">
    <source>
        <dbReference type="ARBA" id="ARBA00023002"/>
    </source>
</evidence>
<dbReference type="SUPFAM" id="SSF56542">
    <property type="entry name" value="Substrate-binding domain of HMG-CoA reductase"/>
    <property type="match status" value="1"/>
</dbReference>
<evidence type="ECO:0000313" key="4">
    <source>
        <dbReference type="EMBL" id="SQF40467.1"/>
    </source>
</evidence>
<reference evidence="4 5" key="1">
    <citation type="submission" date="2018-06" db="EMBL/GenBank/DDBJ databases">
        <authorList>
            <consortium name="Pathogen Informatics"/>
            <person name="Doyle S."/>
        </authorList>
    </citation>
    <scope>NUCLEOTIDE SEQUENCE [LARGE SCALE GENOMIC DNA]</scope>
    <source>
        <strain evidence="4 5">NCTC12278</strain>
    </source>
</reference>
<proteinExistence type="inferred from homology"/>
<keyword evidence="5" id="KW-1185">Reference proteome</keyword>
<comment type="pathway">
    <text evidence="3">Metabolic intermediate metabolism; (R)-mevalonate degradation; (S)-3-hydroxy-3-methylglutaryl-CoA from (R)-mevalonate: step 1/1.</text>
</comment>
<dbReference type="KEGG" id="sfer:NCTC12278_01037"/>
<dbReference type="EC" id="1.1.1.88" evidence="3"/>
<gene>
    <name evidence="4" type="primary">mvaA</name>
    <name evidence="4" type="ORF">NCTC12278_01037</name>
</gene>
<dbReference type="STRING" id="1123303.GCA_000372425_00564"/>
<dbReference type="Pfam" id="PF00368">
    <property type="entry name" value="HMG-CoA_red"/>
    <property type="match status" value="1"/>
</dbReference>
<dbReference type="UniPathway" id="UPA00257">
    <property type="reaction ID" value="UER00367"/>
</dbReference>
<dbReference type="InterPro" id="IPR009023">
    <property type="entry name" value="HMG_CoA_Rdtase_NAD(P)-bd_sf"/>
</dbReference>
<dbReference type="Gene3D" id="3.90.770.10">
    <property type="entry name" value="3-hydroxy-3-methylglutaryl-coenzyme A Reductase, Chain A, domain 2"/>
    <property type="match status" value="2"/>
</dbReference>
<dbReference type="GO" id="GO:0015936">
    <property type="term" value="P:coenzyme A metabolic process"/>
    <property type="evidence" value="ECO:0007669"/>
    <property type="project" value="InterPro"/>
</dbReference>
<evidence type="ECO:0000256" key="1">
    <source>
        <dbReference type="ARBA" id="ARBA00007661"/>
    </source>
</evidence>
<dbReference type="PROSITE" id="PS50065">
    <property type="entry name" value="HMG_COA_REDUCTASE_4"/>
    <property type="match status" value="1"/>
</dbReference>
<comment type="catalytic activity">
    <reaction evidence="3">
        <text>(R)-mevalonate + 2 NAD(+) + CoA = (3S)-3-hydroxy-3-methylglutaryl-CoA + 2 NADH + 2 H(+)</text>
        <dbReference type="Rhea" id="RHEA:14833"/>
        <dbReference type="ChEBI" id="CHEBI:15378"/>
        <dbReference type="ChEBI" id="CHEBI:36464"/>
        <dbReference type="ChEBI" id="CHEBI:43074"/>
        <dbReference type="ChEBI" id="CHEBI:57287"/>
        <dbReference type="ChEBI" id="CHEBI:57540"/>
        <dbReference type="ChEBI" id="CHEBI:57945"/>
        <dbReference type="EC" id="1.1.1.88"/>
    </reaction>
</comment>
<keyword evidence="3" id="KW-0520">NAD</keyword>
<accession>A0A2X3W4I6</accession>
<dbReference type="CDD" id="cd00644">
    <property type="entry name" value="HMG-CoA_reductase_classII"/>
    <property type="match status" value="1"/>
</dbReference>
<dbReference type="GO" id="GO:0004420">
    <property type="term" value="F:hydroxymethylglutaryl-CoA reductase (NADPH) activity"/>
    <property type="evidence" value="ECO:0007669"/>
    <property type="project" value="InterPro"/>
</dbReference>
<dbReference type="AlphaFoldDB" id="A0A2X3W4I6"/>
<organism evidence="4 5">
    <name type="scientific">Streptococcus ferus</name>
    <dbReference type="NCBI Taxonomy" id="1345"/>
    <lineage>
        <taxon>Bacteria</taxon>
        <taxon>Bacillati</taxon>
        <taxon>Bacillota</taxon>
        <taxon>Bacilli</taxon>
        <taxon>Lactobacillales</taxon>
        <taxon>Streptococcaceae</taxon>
        <taxon>Streptococcus</taxon>
    </lineage>
</organism>
<comment type="similarity">
    <text evidence="1 3">Belongs to the HMG-CoA reductase family.</text>
</comment>
<dbReference type="InterPro" id="IPR002202">
    <property type="entry name" value="HMG_CoA_Rdtase"/>
</dbReference>
<dbReference type="GO" id="GO:0140643">
    <property type="term" value="F:hydroxymethylglutaryl-CoA reductase (NADH) activity"/>
    <property type="evidence" value="ECO:0007669"/>
    <property type="project" value="UniProtKB-EC"/>
</dbReference>
<dbReference type="PANTHER" id="PTHR10572:SF24">
    <property type="entry name" value="3-HYDROXY-3-METHYLGLUTARYL-COENZYME A REDUCTASE"/>
    <property type="match status" value="1"/>
</dbReference>
<protein>
    <recommendedName>
        <fullName evidence="3">3-hydroxy-3-methylglutaryl coenzyme A reductase</fullName>
        <shortName evidence="3">HMG-CoA reductase</shortName>
        <ecNumber evidence="3">1.1.1.88</ecNumber>
    </recommendedName>
</protein>
<evidence type="ECO:0000256" key="3">
    <source>
        <dbReference type="RuleBase" id="RU361219"/>
    </source>
</evidence>
<dbReference type="InterPro" id="IPR023074">
    <property type="entry name" value="HMG_CoA_Rdtase_cat_sf"/>
</dbReference>
<dbReference type="InterPro" id="IPR004553">
    <property type="entry name" value="HMG_CoA_Rdtase_bac-typ"/>
</dbReference>
<dbReference type="RefSeq" id="WP_018029893.1">
    <property type="nucleotide sequence ID" value="NZ_LS483343.1"/>
</dbReference>
<sequence>MTKLNWAGFSKKTLPERLEHISRSGLLSTATDRLLKENQQLPLETANQMVENVLATFSLPFALVPDVLVDGKVYQVPFVTEEPSVVAACSYASKLMKRYGGLTTTVHGRQMIGQIALSGVSDMEKASKAILDQQAKLLALANQSYPSIVKRGGGAVSCRLEPLAAEDNHFLVFYLSVDTQEAMGANMVNTMMEALVPELERLSGGQSVMAILSNYATESLVTASCRLPIRILSRDKKEAKRLAEKLVLASQLAQADPFRASTHNKGIFNGIDALVLATGNDWRAIEAGCHAYASKDGGYKGLSTWTFDSQQNEIIGQLTLPMPIATKGGSIGLNPMVQVAFDLLGQPNAKELASLIVAIGLTQNFAALKALISTGIQSGHMKLQTKSLALQAGATESELPLLLPLLSKEKHVNLDKVQSILEKIRANKYS</sequence>
<dbReference type="PANTHER" id="PTHR10572">
    <property type="entry name" value="3-HYDROXY-3-METHYLGLUTARYL-COENZYME A REDUCTASE"/>
    <property type="match status" value="1"/>
</dbReference>
<name>A0A2X3W4I6_9STRE</name>
<dbReference type="Proteomes" id="UP000249495">
    <property type="component" value="Chromosome 1"/>
</dbReference>
<dbReference type="InterPro" id="IPR009029">
    <property type="entry name" value="HMG_CoA_Rdtase_sub-bd_dom_sf"/>
</dbReference>